<keyword evidence="3" id="KW-0732">Signal</keyword>
<dbReference type="InterPro" id="IPR003961">
    <property type="entry name" value="FN3_dom"/>
</dbReference>
<evidence type="ECO:0000259" key="5">
    <source>
        <dbReference type="PROSITE" id="PS51820"/>
    </source>
</evidence>
<dbReference type="SMART" id="SM00060">
    <property type="entry name" value="FN3"/>
    <property type="match status" value="3"/>
</dbReference>
<keyword evidence="1" id="KW-0378">Hydrolase</keyword>
<gene>
    <name evidence="6" type="ORF">GCM10022207_08500</name>
</gene>
<sequence>MMTRTRLTALAATATVAAVGGLITAAPASAAVSCTSPVWKAQYFGNSTFSGTPKLTTCDSAIAENYGYGDPPGVTLPKDNFSVRWSLTRDFGSGGPFRLSAATQDGMRVYVDGVRKIDLWKNVSTTARKTVDLTVPSGKHTLRVDYVAWTGTANAGFTYAPRTDAAVDRVKPLAPTGITAAYNRDTRKTTLRWAANKEMDLAGYRVYRRLSATQWAKVSGSSPLTSPSFVDATPATGQTFLYEVRAVDKAGRESAGSLDATAVSVDRTGPATPTGLTVAGDNWWATLAWQGPADAAKYEVYAASAANGPFTLLGTTTTTSYRTEAPVNTLRYYRIRALDGSGNPSAYAAVTGDGVDRTPPTKSPTSLGSVVGVGRTEVFWEQPDGFYEDFDNGGTYRVYRSPGKTLDPAALTRVTCAEESDETSTGGKCHDLDMPAGTYVTYAVAAVDPAGNESALSAPLVVRTGDRIAPGPVGGVKATPRADGVLVSWAASTEDDVERYVVRSGARQADGTVKWLSSTSCREGTSDPLAVLCGDLPDGETYVYAVVARDRWGNALPSSDPKVTVVEATELDVRPSVTVVRDWDLGSLGHGTLIGPDQDGPSIDWRCDKTAVCDTVAGYRVERWNAATKAYEPLHAGLLPADTRAYTDTTAAPGATHFYTLEAVRADGSVAATYVWNCVFQDRV</sequence>
<evidence type="ECO:0000256" key="2">
    <source>
        <dbReference type="ARBA" id="ARBA00023326"/>
    </source>
</evidence>
<dbReference type="Gene3D" id="2.60.40.10">
    <property type="entry name" value="Immunoglobulins"/>
    <property type="match status" value="5"/>
</dbReference>
<keyword evidence="2" id="KW-0624">Polysaccharide degradation</keyword>
<dbReference type="Proteomes" id="UP001501563">
    <property type="component" value="Unassembled WGS sequence"/>
</dbReference>
<dbReference type="PROSITE" id="PS51257">
    <property type="entry name" value="PROKAR_LIPOPROTEIN"/>
    <property type="match status" value="1"/>
</dbReference>
<evidence type="ECO:0000313" key="6">
    <source>
        <dbReference type="EMBL" id="GAA3849013.1"/>
    </source>
</evidence>
<dbReference type="SMART" id="SM00758">
    <property type="entry name" value="PA14"/>
    <property type="match status" value="1"/>
</dbReference>
<keyword evidence="2" id="KW-0119">Carbohydrate metabolism</keyword>
<dbReference type="InterPro" id="IPR037524">
    <property type="entry name" value="PA14/GLEYA"/>
</dbReference>
<feature type="domain" description="Fibronectin type-III" evidence="4">
    <location>
        <begin position="469"/>
        <end position="572"/>
    </location>
</feature>
<feature type="chain" id="PRO_5045352634" description="PA14 domain-containing protein" evidence="3">
    <location>
        <begin position="31"/>
        <end position="684"/>
    </location>
</feature>
<reference evidence="7" key="1">
    <citation type="journal article" date="2019" name="Int. J. Syst. Evol. Microbiol.">
        <title>The Global Catalogue of Microorganisms (GCM) 10K type strain sequencing project: providing services to taxonomists for standard genome sequencing and annotation.</title>
        <authorList>
            <consortium name="The Broad Institute Genomics Platform"/>
            <consortium name="The Broad Institute Genome Sequencing Center for Infectious Disease"/>
            <person name="Wu L."/>
            <person name="Ma J."/>
        </authorList>
    </citation>
    <scope>NUCLEOTIDE SEQUENCE [LARGE SCALE GENOMIC DNA]</scope>
    <source>
        <strain evidence="7">JCM 16578</strain>
    </source>
</reference>
<keyword evidence="7" id="KW-1185">Reference proteome</keyword>
<dbReference type="Pfam" id="PF07691">
    <property type="entry name" value="PA14"/>
    <property type="match status" value="1"/>
</dbReference>
<dbReference type="InterPro" id="IPR011658">
    <property type="entry name" value="PA14_dom"/>
</dbReference>
<dbReference type="SUPFAM" id="SSF49265">
    <property type="entry name" value="Fibronectin type III"/>
    <property type="match status" value="2"/>
</dbReference>
<evidence type="ECO:0000256" key="1">
    <source>
        <dbReference type="ARBA" id="ARBA00023295"/>
    </source>
</evidence>
<dbReference type="EMBL" id="BAAAZA010000002">
    <property type="protein sequence ID" value="GAA3849013.1"/>
    <property type="molecule type" value="Genomic_DNA"/>
</dbReference>
<feature type="domain" description="PA14" evidence="5">
    <location>
        <begin position="34"/>
        <end position="175"/>
    </location>
</feature>
<feature type="signal peptide" evidence="3">
    <location>
        <begin position="1"/>
        <end position="30"/>
    </location>
</feature>
<dbReference type="PROSITE" id="PS50853">
    <property type="entry name" value="FN3"/>
    <property type="match status" value="2"/>
</dbReference>
<evidence type="ECO:0000313" key="7">
    <source>
        <dbReference type="Proteomes" id="UP001501563"/>
    </source>
</evidence>
<dbReference type="SUPFAM" id="SSF56988">
    <property type="entry name" value="Anthrax protective antigen"/>
    <property type="match status" value="1"/>
</dbReference>
<protein>
    <recommendedName>
        <fullName evidence="8">PA14 domain-containing protein</fullName>
    </recommendedName>
</protein>
<comment type="caution">
    <text evidence="6">The sequence shown here is derived from an EMBL/GenBank/DDBJ whole genome shotgun (WGS) entry which is preliminary data.</text>
</comment>
<feature type="domain" description="Fibronectin type-III" evidence="4">
    <location>
        <begin position="174"/>
        <end position="271"/>
    </location>
</feature>
<organism evidence="6 7">
    <name type="scientific">Streptomyces lannensis</name>
    <dbReference type="NCBI Taxonomy" id="766498"/>
    <lineage>
        <taxon>Bacteria</taxon>
        <taxon>Bacillati</taxon>
        <taxon>Actinomycetota</taxon>
        <taxon>Actinomycetes</taxon>
        <taxon>Kitasatosporales</taxon>
        <taxon>Streptomycetaceae</taxon>
        <taxon>Streptomyces</taxon>
    </lineage>
</organism>
<keyword evidence="1" id="KW-0326">Glycosidase</keyword>
<proteinExistence type="predicted"/>
<accession>A0ABP7JMS7</accession>
<dbReference type="PROSITE" id="PS51820">
    <property type="entry name" value="PA14"/>
    <property type="match status" value="1"/>
</dbReference>
<evidence type="ECO:0008006" key="8">
    <source>
        <dbReference type="Google" id="ProtNLM"/>
    </source>
</evidence>
<dbReference type="InterPro" id="IPR036116">
    <property type="entry name" value="FN3_sf"/>
</dbReference>
<name>A0ABP7JMS7_9ACTN</name>
<evidence type="ECO:0000259" key="4">
    <source>
        <dbReference type="PROSITE" id="PS50853"/>
    </source>
</evidence>
<dbReference type="InterPro" id="IPR013783">
    <property type="entry name" value="Ig-like_fold"/>
</dbReference>
<evidence type="ECO:0000256" key="3">
    <source>
        <dbReference type="SAM" id="SignalP"/>
    </source>
</evidence>